<dbReference type="PANTHER" id="PTHR30413">
    <property type="entry name" value="INNER MEMBRANE TRANSPORT PERMEASE"/>
    <property type="match status" value="1"/>
</dbReference>
<comment type="caution">
    <text evidence="11">The sequence shown here is derived from an EMBL/GenBank/DDBJ whole genome shotgun (WGS) entry which is preliminary data.</text>
</comment>
<keyword evidence="7 9" id="KW-1133">Transmembrane helix</keyword>
<evidence type="ECO:0000256" key="8">
    <source>
        <dbReference type="ARBA" id="ARBA00023136"/>
    </source>
</evidence>
<dbReference type="GO" id="GO:0015920">
    <property type="term" value="P:lipopolysaccharide transport"/>
    <property type="evidence" value="ECO:0007669"/>
    <property type="project" value="TreeGrafter"/>
</dbReference>
<gene>
    <name evidence="11" type="ORF">IAA48_03140</name>
</gene>
<dbReference type="InterPro" id="IPR000412">
    <property type="entry name" value="ABC_2_transport"/>
</dbReference>
<keyword evidence="4 9" id="KW-1003">Cell membrane</keyword>
<reference evidence="11" key="2">
    <citation type="submission" date="2021-04" db="EMBL/GenBank/DDBJ databases">
        <authorList>
            <person name="Gilroy R."/>
        </authorList>
    </citation>
    <scope>NUCLEOTIDE SEQUENCE</scope>
    <source>
        <strain evidence="11">421</strain>
    </source>
</reference>
<dbReference type="GO" id="GO:0043190">
    <property type="term" value="C:ATP-binding cassette (ABC) transporter complex"/>
    <property type="evidence" value="ECO:0007669"/>
    <property type="project" value="InterPro"/>
</dbReference>
<evidence type="ECO:0000256" key="9">
    <source>
        <dbReference type="RuleBase" id="RU361157"/>
    </source>
</evidence>
<dbReference type="PRINTS" id="PR00164">
    <property type="entry name" value="ABC2TRNSPORT"/>
</dbReference>
<evidence type="ECO:0000313" key="11">
    <source>
        <dbReference type="EMBL" id="HIW85468.1"/>
    </source>
</evidence>
<dbReference type="Proteomes" id="UP000824205">
    <property type="component" value="Unassembled WGS sequence"/>
</dbReference>
<dbReference type="InterPro" id="IPR013525">
    <property type="entry name" value="ABC2_TM"/>
</dbReference>
<name>A0A9D1UFI4_9FIRM</name>
<evidence type="ECO:0000259" key="10">
    <source>
        <dbReference type="PROSITE" id="PS51012"/>
    </source>
</evidence>
<feature type="transmembrane region" description="Helical" evidence="9">
    <location>
        <begin position="121"/>
        <end position="142"/>
    </location>
</feature>
<comment type="similarity">
    <text evidence="2 9">Belongs to the ABC-2 integral membrane protein family.</text>
</comment>
<feature type="transmembrane region" description="Helical" evidence="9">
    <location>
        <begin position="157"/>
        <end position="180"/>
    </location>
</feature>
<keyword evidence="6 9" id="KW-0812">Transmembrane</keyword>
<feature type="domain" description="ABC transmembrane type-2" evidence="10">
    <location>
        <begin position="40"/>
        <end position="271"/>
    </location>
</feature>
<feature type="transmembrane region" description="Helical" evidence="9">
    <location>
        <begin position="249"/>
        <end position="268"/>
    </location>
</feature>
<organism evidence="11 12">
    <name type="scientific">Candidatus Eubacterium faecipullorum</name>
    <dbReference type="NCBI Taxonomy" id="2838571"/>
    <lineage>
        <taxon>Bacteria</taxon>
        <taxon>Bacillati</taxon>
        <taxon>Bacillota</taxon>
        <taxon>Clostridia</taxon>
        <taxon>Eubacteriales</taxon>
        <taxon>Eubacteriaceae</taxon>
        <taxon>Eubacterium</taxon>
    </lineage>
</organism>
<dbReference type="GO" id="GO:0140359">
    <property type="term" value="F:ABC-type transporter activity"/>
    <property type="evidence" value="ECO:0007669"/>
    <property type="project" value="InterPro"/>
</dbReference>
<evidence type="ECO:0000256" key="5">
    <source>
        <dbReference type="ARBA" id="ARBA00022519"/>
    </source>
</evidence>
<dbReference type="PANTHER" id="PTHR30413:SF8">
    <property type="entry name" value="TRANSPORT PERMEASE PROTEIN"/>
    <property type="match status" value="1"/>
</dbReference>
<evidence type="ECO:0000256" key="7">
    <source>
        <dbReference type="ARBA" id="ARBA00022989"/>
    </source>
</evidence>
<protein>
    <recommendedName>
        <fullName evidence="9">Transport permease protein</fullName>
    </recommendedName>
</protein>
<keyword evidence="3 9" id="KW-0813">Transport</keyword>
<dbReference type="PROSITE" id="PS51012">
    <property type="entry name" value="ABC_TM2"/>
    <property type="match status" value="1"/>
</dbReference>
<evidence type="ECO:0000256" key="1">
    <source>
        <dbReference type="ARBA" id="ARBA00004429"/>
    </source>
</evidence>
<dbReference type="AlphaFoldDB" id="A0A9D1UFI4"/>
<proteinExistence type="inferred from homology"/>
<evidence type="ECO:0000256" key="2">
    <source>
        <dbReference type="ARBA" id="ARBA00007783"/>
    </source>
</evidence>
<feature type="transmembrane region" description="Helical" evidence="9">
    <location>
        <begin position="69"/>
        <end position="88"/>
    </location>
</feature>
<comment type="subcellular location">
    <subcellularLocation>
        <location evidence="1">Cell inner membrane</location>
        <topology evidence="1">Multi-pass membrane protein</topology>
    </subcellularLocation>
    <subcellularLocation>
        <location evidence="9">Cell membrane</location>
        <topology evidence="9">Multi-pass membrane protein</topology>
    </subcellularLocation>
</comment>
<feature type="transmembrane region" description="Helical" evidence="9">
    <location>
        <begin position="192"/>
        <end position="211"/>
    </location>
</feature>
<evidence type="ECO:0000313" key="12">
    <source>
        <dbReference type="Proteomes" id="UP000824205"/>
    </source>
</evidence>
<keyword evidence="8 9" id="KW-0472">Membrane</keyword>
<dbReference type="Pfam" id="PF01061">
    <property type="entry name" value="ABC2_membrane"/>
    <property type="match status" value="1"/>
</dbReference>
<evidence type="ECO:0000256" key="6">
    <source>
        <dbReference type="ARBA" id="ARBA00022692"/>
    </source>
</evidence>
<dbReference type="EMBL" id="DXGE01000012">
    <property type="protein sequence ID" value="HIW85468.1"/>
    <property type="molecule type" value="Genomic_DNA"/>
</dbReference>
<keyword evidence="5" id="KW-0997">Cell inner membrane</keyword>
<evidence type="ECO:0000256" key="4">
    <source>
        <dbReference type="ARBA" id="ARBA00022475"/>
    </source>
</evidence>
<feature type="transmembrane region" description="Helical" evidence="9">
    <location>
        <begin position="38"/>
        <end position="63"/>
    </location>
</feature>
<dbReference type="InterPro" id="IPR047817">
    <property type="entry name" value="ABC2_TM_bact-type"/>
</dbReference>
<evidence type="ECO:0000256" key="3">
    <source>
        <dbReference type="ARBA" id="ARBA00022448"/>
    </source>
</evidence>
<accession>A0A9D1UFI4</accession>
<sequence length="279" mass="32679">MNKIKNESLRHFFEMFSKYRNLLGELTRKNVKLKYRDSWLGIFWSFLQPLLTMIVLSVVFGNIFGSNRQFIVCYPVYLFTGRLMFEFFTSSTKRAMTSFRNNAPIIKKVYVPKYMYPLSGVLSNFVTFAISLLCYLCVWIFFKASGISGGSGLTINGYALLFFIPMAILLVFVIGVGLILSVLQVYFRDVEYIWDVFCTLLFYCVPIIYPLQQIKQEWTEFLIKVNPLYSMLELFRQCILYCQPMSWKLLVYALAWAFGTLFIGILIFNKKSDDLIYHL</sequence>
<reference evidence="11" key="1">
    <citation type="journal article" date="2021" name="PeerJ">
        <title>Extensive microbial diversity within the chicken gut microbiome revealed by metagenomics and culture.</title>
        <authorList>
            <person name="Gilroy R."/>
            <person name="Ravi A."/>
            <person name="Getino M."/>
            <person name="Pursley I."/>
            <person name="Horton D.L."/>
            <person name="Alikhan N.F."/>
            <person name="Baker D."/>
            <person name="Gharbi K."/>
            <person name="Hall N."/>
            <person name="Watson M."/>
            <person name="Adriaenssens E.M."/>
            <person name="Foster-Nyarko E."/>
            <person name="Jarju S."/>
            <person name="Secka A."/>
            <person name="Antonio M."/>
            <person name="Oren A."/>
            <person name="Chaudhuri R.R."/>
            <person name="La Ragione R."/>
            <person name="Hildebrand F."/>
            <person name="Pallen M.J."/>
        </authorList>
    </citation>
    <scope>NUCLEOTIDE SEQUENCE</scope>
    <source>
        <strain evidence="11">421</strain>
    </source>
</reference>